<dbReference type="InterPro" id="IPR012338">
    <property type="entry name" value="Beta-lactam/transpept-like"/>
</dbReference>
<evidence type="ECO:0000256" key="6">
    <source>
        <dbReference type="ARBA" id="ARBA00023316"/>
    </source>
</evidence>
<evidence type="ECO:0000256" key="1">
    <source>
        <dbReference type="ARBA" id="ARBA00007164"/>
    </source>
</evidence>
<keyword evidence="6" id="KW-0961">Cell wall biogenesis/degradation</keyword>
<organism evidence="10 11">
    <name type="scientific">Methylophilus glucosoxydans</name>
    <dbReference type="NCBI Taxonomy" id="752553"/>
    <lineage>
        <taxon>Bacteria</taxon>
        <taxon>Pseudomonadati</taxon>
        <taxon>Pseudomonadota</taxon>
        <taxon>Betaproteobacteria</taxon>
        <taxon>Nitrosomonadales</taxon>
        <taxon>Methylophilaceae</taxon>
        <taxon>Methylophilus</taxon>
    </lineage>
</organism>
<dbReference type="EMBL" id="JBHTJW010000001">
    <property type="protein sequence ID" value="MFD0928257.1"/>
    <property type="molecule type" value="Genomic_DNA"/>
</dbReference>
<dbReference type="GO" id="GO:0016787">
    <property type="term" value="F:hydrolase activity"/>
    <property type="evidence" value="ECO:0007669"/>
    <property type="project" value="UniProtKB-KW"/>
</dbReference>
<keyword evidence="11" id="KW-1185">Reference proteome</keyword>
<keyword evidence="3 10" id="KW-0378">Hydrolase</keyword>
<dbReference type="Pfam" id="PF00768">
    <property type="entry name" value="Peptidase_S11"/>
    <property type="match status" value="1"/>
</dbReference>
<comment type="similarity">
    <text evidence="1 7">Belongs to the peptidase S11 family.</text>
</comment>
<evidence type="ECO:0000313" key="10">
    <source>
        <dbReference type="EMBL" id="MFD0928257.1"/>
    </source>
</evidence>
<keyword evidence="2" id="KW-0732">Signal</keyword>
<dbReference type="PRINTS" id="PR00725">
    <property type="entry name" value="DADACBPTASE1"/>
</dbReference>
<evidence type="ECO:0000313" key="11">
    <source>
        <dbReference type="Proteomes" id="UP001597106"/>
    </source>
</evidence>
<keyword evidence="4" id="KW-0133">Cell shape</keyword>
<dbReference type="PANTHER" id="PTHR21581">
    <property type="entry name" value="D-ALANYL-D-ALANINE CARBOXYPEPTIDASE"/>
    <property type="match status" value="1"/>
</dbReference>
<evidence type="ECO:0000256" key="2">
    <source>
        <dbReference type="ARBA" id="ARBA00022729"/>
    </source>
</evidence>
<feature type="region of interest" description="Disordered" evidence="8">
    <location>
        <begin position="16"/>
        <end position="36"/>
    </location>
</feature>
<evidence type="ECO:0000256" key="3">
    <source>
        <dbReference type="ARBA" id="ARBA00022801"/>
    </source>
</evidence>
<dbReference type="NCBIfam" id="NF008668">
    <property type="entry name" value="PRK11669.1"/>
    <property type="match status" value="1"/>
</dbReference>
<feature type="domain" description="Peptidase S11 D-alanyl-D-alanine carboxypeptidase A N-terminal" evidence="9">
    <location>
        <begin position="84"/>
        <end position="311"/>
    </location>
</feature>
<dbReference type="EC" id="3.4.21.-" evidence="10"/>
<proteinExistence type="inferred from homology"/>
<gene>
    <name evidence="10" type="primary">pbpG</name>
    <name evidence="10" type="ORF">ACFQ1T_00555</name>
</gene>
<dbReference type="PANTHER" id="PTHR21581:SF26">
    <property type="entry name" value="D-ALANYL-D-ALANINE ENDOPEPTIDASE"/>
    <property type="match status" value="1"/>
</dbReference>
<dbReference type="InterPro" id="IPR001967">
    <property type="entry name" value="Peptidase_S11_N"/>
</dbReference>
<evidence type="ECO:0000256" key="5">
    <source>
        <dbReference type="ARBA" id="ARBA00022984"/>
    </source>
</evidence>
<evidence type="ECO:0000256" key="4">
    <source>
        <dbReference type="ARBA" id="ARBA00022960"/>
    </source>
</evidence>
<keyword evidence="5" id="KW-0573">Peptidoglycan synthesis</keyword>
<sequence length="360" mass="39107">MCSIAFAPAGQAIAKSSSKKQTVSASKSKKYSARVSSQYRVNPEKTKGMRPVKLHSHARKAARPTVDAEMFDSFQGKSLNNGNLSIASTKALVMNQNTHEIIYSKNLDTPTPIASVTKLMTAMVVLDAKLNLNEEVSITEMDVDYLKGTSSRLPVGTTMTRADLLNLALIASENRAASALATHYPGGKARFIQEMNAKAASLGMMNTHFEDSTGLTSNNVSTAMDLAKMVHAAYQYPLIRQITTTSDYDLYVNSRRQPIHFHNTNALVRDSSNSSWEIGLSKTGYISEAGRCLVMQATIAGEPLIMVLLDSVGKLTRIGDAKRIKKWMEHNYSTLTSQSAGSGIVLTGLSMSKSLNEEAN</sequence>
<dbReference type="Gene3D" id="3.40.710.10">
    <property type="entry name" value="DD-peptidase/beta-lactamase superfamily"/>
    <property type="match status" value="1"/>
</dbReference>
<dbReference type="SUPFAM" id="SSF56601">
    <property type="entry name" value="beta-lactamase/transpeptidase-like"/>
    <property type="match status" value="1"/>
</dbReference>
<dbReference type="InterPro" id="IPR018044">
    <property type="entry name" value="Peptidase_S11"/>
</dbReference>
<dbReference type="RefSeq" id="WP_194749810.1">
    <property type="nucleotide sequence ID" value="NZ_JBHTJW010000001.1"/>
</dbReference>
<dbReference type="Proteomes" id="UP001597106">
    <property type="component" value="Unassembled WGS sequence"/>
</dbReference>
<evidence type="ECO:0000256" key="8">
    <source>
        <dbReference type="SAM" id="MobiDB-lite"/>
    </source>
</evidence>
<evidence type="ECO:0000259" key="9">
    <source>
        <dbReference type="Pfam" id="PF00768"/>
    </source>
</evidence>
<reference evidence="11" key="1">
    <citation type="journal article" date="2019" name="Int. J. Syst. Evol. Microbiol.">
        <title>The Global Catalogue of Microorganisms (GCM) 10K type strain sequencing project: providing services to taxonomists for standard genome sequencing and annotation.</title>
        <authorList>
            <consortium name="The Broad Institute Genomics Platform"/>
            <consortium name="The Broad Institute Genome Sequencing Center for Infectious Disease"/>
            <person name="Wu L."/>
            <person name="Ma J."/>
        </authorList>
    </citation>
    <scope>NUCLEOTIDE SEQUENCE [LARGE SCALE GENOMIC DNA]</scope>
    <source>
        <strain evidence="11">CCUG 59685</strain>
    </source>
</reference>
<comment type="caution">
    <text evidence="10">The sequence shown here is derived from an EMBL/GenBank/DDBJ whole genome shotgun (WGS) entry which is preliminary data.</text>
</comment>
<evidence type="ECO:0000256" key="7">
    <source>
        <dbReference type="RuleBase" id="RU004016"/>
    </source>
</evidence>
<name>A0ABW3GI27_9PROT</name>
<feature type="compositionally biased region" description="Polar residues" evidence="8">
    <location>
        <begin position="16"/>
        <end position="26"/>
    </location>
</feature>
<protein>
    <submittedName>
        <fullName evidence="10">D-alanyl-D-alanine endopeptidase</fullName>
        <ecNumber evidence="10">3.4.21.-</ecNumber>
    </submittedName>
</protein>
<accession>A0ABW3GI27</accession>